<dbReference type="Proteomes" id="UP000177751">
    <property type="component" value="Unassembled WGS sequence"/>
</dbReference>
<name>A0A1G2JC73_9BACT</name>
<feature type="transmembrane region" description="Helical" evidence="1">
    <location>
        <begin position="9"/>
        <end position="31"/>
    </location>
</feature>
<organism evidence="2 3">
    <name type="scientific">Candidatus Staskawiczbacteria bacterium RIFOXYC1_FULL_38_18</name>
    <dbReference type="NCBI Taxonomy" id="1802229"/>
    <lineage>
        <taxon>Bacteria</taxon>
        <taxon>Candidatus Staskawicziibacteriota</taxon>
    </lineage>
</organism>
<sequence length="207" mass="23330">MSKSNPDGVLIFIIIFLVGAIIGSCISLAFLNKYSTSPSVSIDPIDGISIFVNVLLVIYVTRTLTRKNEEERVEKEILIKQLQDFQDCLDNTITRLLSTEKLKLVAVNANLKTLRRNFNSIRELLKKYNFISQAEDNDICNTIDAILRDIKDFFTDTPRTGENGEKDVGVNQDEISLGAQNRQGIDDSTMKAKGKIFELVVLINRKE</sequence>
<dbReference type="EMBL" id="MHPP01000014">
    <property type="protein sequence ID" value="OGZ84652.1"/>
    <property type="molecule type" value="Genomic_DNA"/>
</dbReference>
<keyword evidence="1" id="KW-0812">Transmembrane</keyword>
<evidence type="ECO:0000256" key="1">
    <source>
        <dbReference type="SAM" id="Phobius"/>
    </source>
</evidence>
<dbReference type="STRING" id="1802229.A2401_01225"/>
<evidence type="ECO:0000313" key="3">
    <source>
        <dbReference type="Proteomes" id="UP000177751"/>
    </source>
</evidence>
<keyword evidence="1" id="KW-1133">Transmembrane helix</keyword>
<dbReference type="PROSITE" id="PS51257">
    <property type="entry name" value="PROKAR_LIPOPROTEIN"/>
    <property type="match status" value="1"/>
</dbReference>
<proteinExistence type="predicted"/>
<evidence type="ECO:0000313" key="2">
    <source>
        <dbReference type="EMBL" id="OGZ84652.1"/>
    </source>
</evidence>
<keyword evidence="1" id="KW-0472">Membrane</keyword>
<feature type="transmembrane region" description="Helical" evidence="1">
    <location>
        <begin position="47"/>
        <end position="65"/>
    </location>
</feature>
<comment type="caution">
    <text evidence="2">The sequence shown here is derived from an EMBL/GenBank/DDBJ whole genome shotgun (WGS) entry which is preliminary data.</text>
</comment>
<reference evidence="2 3" key="1">
    <citation type="journal article" date="2016" name="Nat. Commun.">
        <title>Thousands of microbial genomes shed light on interconnected biogeochemical processes in an aquifer system.</title>
        <authorList>
            <person name="Anantharaman K."/>
            <person name="Brown C.T."/>
            <person name="Hug L.A."/>
            <person name="Sharon I."/>
            <person name="Castelle C.J."/>
            <person name="Probst A.J."/>
            <person name="Thomas B.C."/>
            <person name="Singh A."/>
            <person name="Wilkins M.J."/>
            <person name="Karaoz U."/>
            <person name="Brodie E.L."/>
            <person name="Williams K.H."/>
            <person name="Hubbard S.S."/>
            <person name="Banfield J.F."/>
        </authorList>
    </citation>
    <scope>NUCLEOTIDE SEQUENCE [LARGE SCALE GENOMIC DNA]</scope>
</reference>
<dbReference type="AlphaFoldDB" id="A0A1G2JC73"/>
<gene>
    <name evidence="2" type="ORF">A2401_01225</name>
</gene>
<protein>
    <submittedName>
        <fullName evidence="2">Uncharacterized protein</fullName>
    </submittedName>
</protein>
<accession>A0A1G2JC73</accession>